<dbReference type="OrthoDB" id="7566033at2"/>
<protein>
    <submittedName>
        <fullName evidence="1">Uncharacterized protein</fullName>
    </submittedName>
</protein>
<dbReference type="KEGG" id="span:AWL63_02200"/>
<dbReference type="Proteomes" id="UP000094256">
    <property type="component" value="Chromosome"/>
</dbReference>
<sequence>MQNSVKRESIDLSALPDLVVVMLGFRVRRWRGVLSILRIGRGLSAIRQDKPDGLLHDEQCFYSLTHVGIRQYWRDYESLERFTRSEPHATWWRDFLRDSGGAGFWHEAYRMSGGMEGVYVDMPAPVGFGHFARPRDPRGPFLSARARIEAGRVAV</sequence>
<dbReference type="EMBL" id="CP014168">
    <property type="protein sequence ID" value="AOH82966.1"/>
    <property type="molecule type" value="Genomic_DNA"/>
</dbReference>
<proteinExistence type="predicted"/>
<evidence type="ECO:0000313" key="2">
    <source>
        <dbReference type="Proteomes" id="UP000094256"/>
    </source>
</evidence>
<gene>
    <name evidence="1" type="ORF">AWL63_02200</name>
</gene>
<dbReference type="RefSeq" id="WP_069203550.1">
    <property type="nucleotide sequence ID" value="NZ_CP014168.1"/>
</dbReference>
<organism evidence="1 2">
    <name type="scientific">Sphingomonas panacis</name>
    <dbReference type="NCBI Taxonomy" id="1560345"/>
    <lineage>
        <taxon>Bacteria</taxon>
        <taxon>Pseudomonadati</taxon>
        <taxon>Pseudomonadota</taxon>
        <taxon>Alphaproteobacteria</taxon>
        <taxon>Sphingomonadales</taxon>
        <taxon>Sphingomonadaceae</taxon>
        <taxon>Sphingomonas</taxon>
    </lineage>
</organism>
<dbReference type="InterPro" id="IPR025444">
    <property type="entry name" value="Monooxy_af470"/>
</dbReference>
<accession>A0A1B3Z6C5</accession>
<reference evidence="1 2" key="1">
    <citation type="submission" date="2016-01" db="EMBL/GenBank/DDBJ databases">
        <title>Complete genome and mega plasmid sequence of Sphingomonas panacis DCY99 elicits systemic resistance in rice to Xanthomonas oryzae.</title>
        <authorList>
            <person name="Kim Y.J."/>
            <person name="Yang D.C."/>
            <person name="Sing P."/>
        </authorList>
    </citation>
    <scope>NUCLEOTIDE SEQUENCE [LARGE SCALE GENOMIC DNA]</scope>
    <source>
        <strain evidence="1 2">DCY99</strain>
    </source>
</reference>
<evidence type="ECO:0000313" key="1">
    <source>
        <dbReference type="EMBL" id="AOH82966.1"/>
    </source>
</evidence>
<name>A0A1B3Z6C5_9SPHN</name>
<dbReference type="Pfam" id="PF13826">
    <property type="entry name" value="Monooxy_af470-like"/>
    <property type="match status" value="1"/>
</dbReference>
<dbReference type="STRING" id="1560345.AWL63_02200"/>
<keyword evidence="2" id="KW-1185">Reference proteome</keyword>
<dbReference type="AlphaFoldDB" id="A0A1B3Z6C5"/>